<dbReference type="PROSITE" id="PS51892">
    <property type="entry name" value="SUBTILASE"/>
    <property type="match status" value="1"/>
</dbReference>
<dbReference type="InterPro" id="IPR000209">
    <property type="entry name" value="Peptidase_S8/S53_dom"/>
</dbReference>
<comment type="similarity">
    <text evidence="1 5">Belongs to the peptidase S8 family.</text>
</comment>
<dbReference type="PANTHER" id="PTHR43806">
    <property type="entry name" value="PEPTIDASE S8"/>
    <property type="match status" value="1"/>
</dbReference>
<evidence type="ECO:0000256" key="2">
    <source>
        <dbReference type="ARBA" id="ARBA00022670"/>
    </source>
</evidence>
<proteinExistence type="inferred from homology"/>
<dbReference type="Gene3D" id="3.40.50.200">
    <property type="entry name" value="Peptidase S8/S53 domain"/>
    <property type="match status" value="1"/>
</dbReference>
<feature type="active site" description="Charge relay system" evidence="5">
    <location>
        <position position="48"/>
    </location>
</feature>
<evidence type="ECO:0000256" key="3">
    <source>
        <dbReference type="ARBA" id="ARBA00022801"/>
    </source>
</evidence>
<evidence type="ECO:0000259" key="6">
    <source>
        <dbReference type="Pfam" id="PF00082"/>
    </source>
</evidence>
<evidence type="ECO:0000256" key="1">
    <source>
        <dbReference type="ARBA" id="ARBA00011073"/>
    </source>
</evidence>
<keyword evidence="4 5" id="KW-0720">Serine protease</keyword>
<accession>A0A1H2IAH2</accession>
<dbReference type="InterPro" id="IPR050131">
    <property type="entry name" value="Peptidase_S8_subtilisin-like"/>
</dbReference>
<dbReference type="AlphaFoldDB" id="A0A1H2IAH2"/>
<dbReference type="InterPro" id="IPR036852">
    <property type="entry name" value="Peptidase_S8/S53_dom_sf"/>
</dbReference>
<organism evidence="7 8">
    <name type="scientific">Desulfobacula phenolica</name>
    <dbReference type="NCBI Taxonomy" id="90732"/>
    <lineage>
        <taxon>Bacteria</taxon>
        <taxon>Pseudomonadati</taxon>
        <taxon>Thermodesulfobacteriota</taxon>
        <taxon>Desulfobacteria</taxon>
        <taxon>Desulfobacterales</taxon>
        <taxon>Desulfobacteraceae</taxon>
        <taxon>Desulfobacula</taxon>
    </lineage>
</organism>
<dbReference type="Pfam" id="PF00082">
    <property type="entry name" value="Peptidase_S8"/>
    <property type="match status" value="1"/>
</dbReference>
<dbReference type="PANTHER" id="PTHR43806:SF11">
    <property type="entry name" value="CEREVISIN-RELATED"/>
    <property type="match status" value="1"/>
</dbReference>
<evidence type="ECO:0000256" key="5">
    <source>
        <dbReference type="PROSITE-ProRule" id="PRU01240"/>
    </source>
</evidence>
<keyword evidence="8" id="KW-1185">Reference proteome</keyword>
<keyword evidence="3 5" id="KW-0378">Hydrolase</keyword>
<dbReference type="EMBL" id="FNLL01000008">
    <property type="protein sequence ID" value="SDU41103.1"/>
    <property type="molecule type" value="Genomic_DNA"/>
</dbReference>
<feature type="active site" description="Charge relay system" evidence="5">
    <location>
        <position position="191"/>
    </location>
</feature>
<dbReference type="GO" id="GO:0004252">
    <property type="term" value="F:serine-type endopeptidase activity"/>
    <property type="evidence" value="ECO:0007669"/>
    <property type="project" value="UniProtKB-UniRule"/>
</dbReference>
<dbReference type="SUPFAM" id="SSF52743">
    <property type="entry name" value="Subtilisin-like"/>
    <property type="match status" value="1"/>
</dbReference>
<protein>
    <submittedName>
        <fullName evidence="7">Subtilase family protein</fullName>
    </submittedName>
</protein>
<dbReference type="Proteomes" id="UP000199608">
    <property type="component" value="Unassembled WGS sequence"/>
</dbReference>
<feature type="domain" description="Peptidase S8/S53" evidence="6">
    <location>
        <begin position="5"/>
        <end position="221"/>
    </location>
</feature>
<evidence type="ECO:0000313" key="8">
    <source>
        <dbReference type="Proteomes" id="UP000199608"/>
    </source>
</evidence>
<feature type="active site" description="Charge relay system" evidence="5">
    <location>
        <position position="9"/>
    </location>
</feature>
<name>A0A1H2IAH2_9BACT</name>
<evidence type="ECO:0000313" key="7">
    <source>
        <dbReference type="EMBL" id="SDU41103.1"/>
    </source>
</evidence>
<dbReference type="GO" id="GO:0006508">
    <property type="term" value="P:proteolysis"/>
    <property type="evidence" value="ECO:0007669"/>
    <property type="project" value="UniProtKB-KW"/>
</dbReference>
<evidence type="ECO:0000256" key="4">
    <source>
        <dbReference type="ARBA" id="ARBA00022825"/>
    </source>
</evidence>
<dbReference type="RefSeq" id="WP_092235231.1">
    <property type="nucleotide sequence ID" value="NZ_FNLL01000008.1"/>
</dbReference>
<keyword evidence="2 5" id="KW-0645">Protease</keyword>
<sequence>MNPDIAIIDSGVNPHHFHVQTVSGGHGYGVDSKGQIEKTRDFKDEIGHGTAICGIIRQKAPFADLYAIKIFHRDLTASASSLIEALKWAIDKPFKIIHLSLGVENEALAQNLKPLCQKAHDRNILILASARGPEDRIFPAFFQTVIGVYWNHDCDKDQMVFHPESKIEFGAHGLPRAIPGMPQEQNFRGNSFAVAHVTAKAAQLMKHHPDKNIFQIKKQLAAAAETI</sequence>
<gene>
    <name evidence="7" type="ORF">SAMN04487931_10834</name>
</gene>
<reference evidence="8" key="1">
    <citation type="submission" date="2016-10" db="EMBL/GenBank/DDBJ databases">
        <authorList>
            <person name="Varghese N."/>
            <person name="Submissions S."/>
        </authorList>
    </citation>
    <scope>NUCLEOTIDE SEQUENCE [LARGE SCALE GENOMIC DNA]</scope>
    <source>
        <strain evidence="8">DSM 3384</strain>
    </source>
</reference>